<reference evidence="1" key="1">
    <citation type="journal article" date="2022" name="bioRxiv">
        <title>Sequencing and chromosome-scale assembly of the giantPleurodeles waltlgenome.</title>
        <authorList>
            <person name="Brown T."/>
            <person name="Elewa A."/>
            <person name="Iarovenko S."/>
            <person name="Subramanian E."/>
            <person name="Araus A.J."/>
            <person name="Petzold A."/>
            <person name="Susuki M."/>
            <person name="Suzuki K.-i.T."/>
            <person name="Hayashi T."/>
            <person name="Toyoda A."/>
            <person name="Oliveira C."/>
            <person name="Osipova E."/>
            <person name="Leigh N.D."/>
            <person name="Simon A."/>
            <person name="Yun M.H."/>
        </authorList>
    </citation>
    <scope>NUCLEOTIDE SEQUENCE</scope>
    <source>
        <strain evidence="1">20211129_DDA</strain>
        <tissue evidence="1">Liver</tissue>
    </source>
</reference>
<evidence type="ECO:0000313" key="2">
    <source>
        <dbReference type="Proteomes" id="UP001066276"/>
    </source>
</evidence>
<proteinExistence type="predicted"/>
<dbReference type="AlphaFoldDB" id="A0AAV7WXH9"/>
<keyword evidence="2" id="KW-1185">Reference proteome</keyword>
<name>A0AAV7WXH9_PLEWA</name>
<dbReference type="EMBL" id="JANPWB010000001">
    <property type="protein sequence ID" value="KAJ1217480.1"/>
    <property type="molecule type" value="Genomic_DNA"/>
</dbReference>
<organism evidence="1 2">
    <name type="scientific">Pleurodeles waltl</name>
    <name type="common">Iberian ribbed newt</name>
    <dbReference type="NCBI Taxonomy" id="8319"/>
    <lineage>
        <taxon>Eukaryota</taxon>
        <taxon>Metazoa</taxon>
        <taxon>Chordata</taxon>
        <taxon>Craniata</taxon>
        <taxon>Vertebrata</taxon>
        <taxon>Euteleostomi</taxon>
        <taxon>Amphibia</taxon>
        <taxon>Batrachia</taxon>
        <taxon>Caudata</taxon>
        <taxon>Salamandroidea</taxon>
        <taxon>Salamandridae</taxon>
        <taxon>Pleurodelinae</taxon>
        <taxon>Pleurodeles</taxon>
    </lineage>
</organism>
<comment type="caution">
    <text evidence="1">The sequence shown here is derived from an EMBL/GenBank/DDBJ whole genome shotgun (WGS) entry which is preliminary data.</text>
</comment>
<evidence type="ECO:0000313" key="1">
    <source>
        <dbReference type="EMBL" id="KAJ1217480.1"/>
    </source>
</evidence>
<accession>A0AAV7WXH9</accession>
<sequence>MAQPPRTEEGDRCGEFCFKYFNGDDDPCFATSEINQGEIRETCEKKFELLTVRTQVLEESVGAMKDELRIYKEEIKLPKGNE</sequence>
<protein>
    <submittedName>
        <fullName evidence="1">Uncharacterized protein</fullName>
    </submittedName>
</protein>
<gene>
    <name evidence="1" type="ORF">NDU88_005074</name>
</gene>
<dbReference type="Proteomes" id="UP001066276">
    <property type="component" value="Chromosome 1_1"/>
</dbReference>